<dbReference type="PATRIC" id="fig|455632.4.peg.7221"/>
<sequence length="97" mass="10325">MDTVVRDFQNTYAQAPAQEDLARLLTLVLNSRDLPDADREEAAGAVHDLARITAGPEPDTATARTRLQRLRELLTAGADITQPALAIVTSVAGMLGA</sequence>
<reference evidence="1" key="2">
    <citation type="journal article" date="2008" name="J. Bacteriol.">
        <title>The genome sequence of the streptomycin-producing microorganism Streptomyces griseus IFO 13350.</title>
        <authorList>
            <person name="Ohnishi Y."/>
            <person name="Ishikawa J."/>
            <person name="Hara H."/>
            <person name="Suzuki H."/>
            <person name="Ikenoya M."/>
            <person name="Ikeda H."/>
            <person name="Yamashita A."/>
            <person name="Hattori M."/>
            <person name="Horinouchi S."/>
        </authorList>
    </citation>
    <scope>NUCLEOTIDE SEQUENCE</scope>
    <source>
        <strain evidence="1">NBRC 13350</strain>
    </source>
</reference>
<reference evidence="1" key="4">
    <citation type="journal article" date="2008" name="Microbiology">
        <title>Conditionally positive effect of the TetR-family transcriptional regulator AtrA on streptomycin production by Streptomyces griseus.</title>
        <authorList>
            <person name="Hirano S."/>
            <person name="Tanaka K."/>
            <person name="Ohnishi Y."/>
            <person name="Horinouchi S."/>
        </authorList>
    </citation>
    <scope>NUCLEOTIDE SEQUENCE</scope>
    <source>
        <strain evidence="1">NBRC 13350</strain>
    </source>
</reference>
<proteinExistence type="predicted"/>
<name>B1VM09_STRGG</name>
<dbReference type="AlphaFoldDB" id="B1VM09"/>
<protein>
    <submittedName>
        <fullName evidence="1">Uncharacterized protein</fullName>
    </submittedName>
</protein>
<dbReference type="RefSeq" id="WP_012377497.1">
    <property type="nucleotide sequence ID" value="NC_010572.1"/>
</dbReference>
<dbReference type="HOGENOM" id="CLU_2046240_0_0_11"/>
<evidence type="ECO:0000313" key="1">
    <source>
        <dbReference type="EMBL" id="BAG16910.1"/>
    </source>
</evidence>
<accession>B1VM09</accession>
<dbReference type="eggNOG" id="ENOG50344ZW">
    <property type="taxonomic scope" value="Bacteria"/>
</dbReference>
<reference evidence="3" key="1">
    <citation type="journal article" date="2008" name="J. Bacteriol.">
        <title>Genome sequence of the streptomycin-producing microorganism Streptomyces griseus IFO 13350.</title>
        <authorList>
            <person name="Ohnishi Y."/>
            <person name="Ishikawa J."/>
            <person name="Hara H."/>
            <person name="Suzuki H."/>
            <person name="Ikenoya M."/>
            <person name="Ikeda H."/>
            <person name="Yamashita A."/>
            <person name="Hattori M."/>
            <person name="Horinouchi S."/>
        </authorList>
    </citation>
    <scope>NUCLEOTIDE SEQUENCE [LARGE SCALE GENOMIC DNA]</scope>
    <source>
        <strain evidence="3">JCM 4626 / NBRC 13350</strain>
    </source>
</reference>
<evidence type="ECO:0000313" key="2">
    <source>
        <dbReference type="EMBL" id="BAG23885.1"/>
    </source>
</evidence>
<organism evidence="1 3">
    <name type="scientific">Streptomyces griseus subsp. griseus (strain JCM 4626 / CBS 651.72 / NBRC 13350 / KCC S-0626 / ISP 5235)</name>
    <dbReference type="NCBI Taxonomy" id="455632"/>
    <lineage>
        <taxon>Bacteria</taxon>
        <taxon>Bacillati</taxon>
        <taxon>Actinomycetota</taxon>
        <taxon>Actinomycetes</taxon>
        <taxon>Kitasatosporales</taxon>
        <taxon>Streptomycetaceae</taxon>
        <taxon>Streptomyces</taxon>
    </lineage>
</organism>
<dbReference type="KEGG" id="sgr:SGR_81t"/>
<gene>
    <name evidence="2" type="ordered locus">SGR_7058t</name>
    <name evidence="1" type="ordered locus">SGR_81t</name>
</gene>
<dbReference type="Proteomes" id="UP000001685">
    <property type="component" value="Chromosome"/>
</dbReference>
<dbReference type="EMBL" id="AP009493">
    <property type="protein sequence ID" value="BAG16910.1"/>
    <property type="molecule type" value="Genomic_DNA"/>
</dbReference>
<reference evidence="1" key="3">
    <citation type="journal article" date="2008" name="J. Biol. Chem.">
        <title>Phenolic lipids synthesized by type III polyketide synthase confer penicillin resistance on Streptomyces griseus.</title>
        <authorList>
            <person name="Funabashi M."/>
            <person name="Funa N."/>
            <person name="Horinouchi S."/>
        </authorList>
    </citation>
    <scope>NUCLEOTIDE SEQUENCE</scope>
    <source>
        <strain evidence="1">NBRC 13350</strain>
    </source>
</reference>
<dbReference type="KEGG" id="sgr:SGR_7058t"/>
<evidence type="ECO:0000313" key="3">
    <source>
        <dbReference type="Proteomes" id="UP000001685"/>
    </source>
</evidence>
<dbReference type="EMBL" id="AP009493">
    <property type="protein sequence ID" value="BAG23885.1"/>
    <property type="molecule type" value="Genomic_DNA"/>
</dbReference>